<proteinExistence type="predicted"/>
<evidence type="ECO:0000313" key="3">
    <source>
        <dbReference type="Proteomes" id="UP000292648"/>
    </source>
</evidence>
<sequence length="437" mass="49614">MQNKLDLTFLDEVQQILDTETEKYLNVDSLFRISSSVDTKTDFWNPVTLSSGLSGILPLLKEREVTNKVDLSETIFSYVQSIVQNLDPKSADISMFSGLTGIAFAINQVSHQRRNYSNILDQLDSRIIQLLPRFLSNNRVGKTNPGIYDVVQGYSGIGRYLLSISNQNKNAQELLIQILRLIENEQLSKVDELCWWVPNEFQFLKRDKELYPNGNLNFGLAHGMLGPMSLYALSAQQGIKTEKCEQTLKSMYEYLMIFSQKDTTGYTFPMRLAVEQVSIIDTLNTYVKNGWCYGNTDFYNTLYLIGSALHDKDILATSTEVLVSILNQSNSDLVSPTFCHGLSGHLAFLLKAYDRTPSDYLMMKIDEIAQRIFSFYKSSNVYGFQDIETDESQQYVFNNFGLLNGEVGILLVLSDYLTVKSGNKVKSLCWSNVFCLD</sequence>
<dbReference type="Gene3D" id="1.50.10.20">
    <property type="match status" value="1"/>
</dbReference>
<dbReference type="GO" id="GO:0046872">
    <property type="term" value="F:metal ion binding"/>
    <property type="evidence" value="ECO:0007669"/>
    <property type="project" value="UniProtKB-KW"/>
</dbReference>
<gene>
    <name evidence="2" type="ORF">EUZ87_15670</name>
</gene>
<dbReference type="PRINTS" id="PR01950">
    <property type="entry name" value="LANCSUPER"/>
</dbReference>
<comment type="caution">
    <text evidence="2">The sequence shown here is derived from an EMBL/GenBank/DDBJ whole genome shotgun (WGS) entry which is preliminary data.</text>
</comment>
<keyword evidence="1" id="KW-0479">Metal-binding</keyword>
<dbReference type="InterPro" id="IPR007822">
    <property type="entry name" value="LANC-like"/>
</dbReference>
<feature type="binding site" evidence="1">
    <location>
        <position position="340"/>
    </location>
    <ligand>
        <name>Zn(2+)</name>
        <dbReference type="ChEBI" id="CHEBI:29105"/>
    </ligand>
</feature>
<dbReference type="CDD" id="cd04793">
    <property type="entry name" value="LanC"/>
    <property type="match status" value="1"/>
</dbReference>
<evidence type="ECO:0008006" key="4">
    <source>
        <dbReference type="Google" id="ProtNLM"/>
    </source>
</evidence>
<dbReference type="SUPFAM" id="SSF158745">
    <property type="entry name" value="LanC-like"/>
    <property type="match status" value="1"/>
</dbReference>
<organism evidence="2 3">
    <name type="scientific">Lactiplantibacillus paraplantarum</name>
    <dbReference type="NCBI Taxonomy" id="60520"/>
    <lineage>
        <taxon>Bacteria</taxon>
        <taxon>Bacillati</taxon>
        <taxon>Bacillota</taxon>
        <taxon>Bacilli</taxon>
        <taxon>Lactobacillales</taxon>
        <taxon>Lactobacillaceae</taxon>
        <taxon>Lactiplantibacillus</taxon>
    </lineage>
</organism>
<feature type="binding site" evidence="1">
    <location>
        <position position="292"/>
    </location>
    <ligand>
        <name>Zn(2+)</name>
        <dbReference type="ChEBI" id="CHEBI:29105"/>
    </ligand>
</feature>
<dbReference type="SMART" id="SM01260">
    <property type="entry name" value="LANC_like"/>
    <property type="match status" value="1"/>
</dbReference>
<evidence type="ECO:0000256" key="1">
    <source>
        <dbReference type="PIRSR" id="PIRSR607822-1"/>
    </source>
</evidence>
<dbReference type="AlphaFoldDB" id="A0A4V2L1H0"/>
<dbReference type="Pfam" id="PF05147">
    <property type="entry name" value="LANC_like"/>
    <property type="match status" value="1"/>
</dbReference>
<dbReference type="PRINTS" id="PR01955">
    <property type="entry name" value="LANCFRANKIA"/>
</dbReference>
<dbReference type="InterPro" id="IPR033889">
    <property type="entry name" value="LanC"/>
</dbReference>
<feature type="binding site" evidence="1">
    <location>
        <position position="339"/>
    </location>
    <ligand>
        <name>Zn(2+)</name>
        <dbReference type="ChEBI" id="CHEBI:29105"/>
    </ligand>
</feature>
<evidence type="ECO:0000313" key="2">
    <source>
        <dbReference type="EMBL" id="TBX37562.1"/>
    </source>
</evidence>
<dbReference type="GO" id="GO:0031179">
    <property type="term" value="P:peptide modification"/>
    <property type="evidence" value="ECO:0007669"/>
    <property type="project" value="InterPro"/>
</dbReference>
<dbReference type="EMBL" id="SEHH01000147">
    <property type="protein sequence ID" value="TBX37562.1"/>
    <property type="molecule type" value="Genomic_DNA"/>
</dbReference>
<protein>
    <recommendedName>
        <fullName evidence="4">Nisin biosynthesis protein NisC</fullName>
    </recommendedName>
</protein>
<reference evidence="2 3" key="1">
    <citation type="submission" date="2019-01" db="EMBL/GenBank/DDBJ databases">
        <title>Draft genome sequence of Lactobacillus paraplantarum OSY-TC318, a Producer of the novel lantibiotic Paraplantaracin TC318.</title>
        <authorList>
            <person name="Hussein W.E."/>
            <person name="Huang E."/>
            <person name="Yousef A.E."/>
        </authorList>
    </citation>
    <scope>NUCLEOTIDE SEQUENCE [LARGE SCALE GENOMIC DNA]</scope>
    <source>
        <strain evidence="2 3">OSY-TC318</strain>
    </source>
</reference>
<keyword evidence="1" id="KW-0862">Zinc</keyword>
<name>A0A4V2L1H0_9LACO</name>
<dbReference type="Proteomes" id="UP000292648">
    <property type="component" value="Unassembled WGS sequence"/>
</dbReference>
<accession>A0A4V2L1H0</accession>